<dbReference type="SUPFAM" id="SSF53850">
    <property type="entry name" value="Periplasmic binding protein-like II"/>
    <property type="match status" value="1"/>
</dbReference>
<dbReference type="SMART" id="SM00079">
    <property type="entry name" value="PBPe"/>
    <property type="match status" value="1"/>
</dbReference>
<reference evidence="4 5" key="1">
    <citation type="submission" date="2023-02" db="EMBL/GenBank/DDBJ databases">
        <title>Host association and intracellularity evolved multiple times independently in the Rickettsiales.</title>
        <authorList>
            <person name="Castelli M."/>
            <person name="Nardi T."/>
            <person name="Gammuto L."/>
            <person name="Bellinzona G."/>
            <person name="Sabaneyeva E."/>
            <person name="Potekhin A."/>
            <person name="Serra V."/>
            <person name="Petroni G."/>
            <person name="Sassera D."/>
        </authorList>
    </citation>
    <scope>NUCLEOTIDE SEQUENCE [LARGE SCALE GENOMIC DNA]</scope>
    <source>
        <strain evidence="4 5">BOD18</strain>
    </source>
</reference>
<proteinExistence type="predicted"/>
<organism evidence="4 5">
    <name type="scientific">Candidatus Cyrtobacter comes</name>
    <dbReference type="NCBI Taxonomy" id="675776"/>
    <lineage>
        <taxon>Bacteria</taxon>
        <taxon>Pseudomonadati</taxon>
        <taxon>Pseudomonadota</taxon>
        <taxon>Alphaproteobacteria</taxon>
        <taxon>Rickettsiales</taxon>
        <taxon>Candidatus Midichloriaceae</taxon>
        <taxon>Candidatus Cyrtobacter</taxon>
    </lineage>
</organism>
<evidence type="ECO:0000313" key="4">
    <source>
        <dbReference type="EMBL" id="MDZ5761927.1"/>
    </source>
</evidence>
<dbReference type="PANTHER" id="PTHR35936">
    <property type="entry name" value="MEMBRANE-BOUND LYTIC MUREIN TRANSGLYCOSYLASE F"/>
    <property type="match status" value="1"/>
</dbReference>
<sequence length="256" mass="28592">MILCSCEDKQSGYRDFFRVAVSPDYPPFVFMQNGEIVGIDIDIIREVSDKLNKSVILVKIPFNEILKAISEGAVDAAISSIACSDERKKLVDFSEPYHTSSFAVLFRKGVISGQSIEELNGRAIGVQSGSVMEEFLASTNQISGFQTVSANNATDLLKFLMTRKIDLILTDAAKAVVVKNANPVLDYMLLPSLIKYELAIALPKESPVKYQINSILDNMEDTEVLEKIKRKWMGDEYIPLYNFNNILDIRGSFVDE</sequence>
<accession>A0ABU5L716</accession>
<dbReference type="EMBL" id="JARGYT010000010">
    <property type="protein sequence ID" value="MDZ5761927.1"/>
    <property type="molecule type" value="Genomic_DNA"/>
</dbReference>
<feature type="domain" description="Ionotropic glutamate receptor C-terminal" evidence="3">
    <location>
        <begin position="16"/>
        <end position="235"/>
    </location>
</feature>
<dbReference type="Pfam" id="PF00497">
    <property type="entry name" value="SBP_bac_3"/>
    <property type="match status" value="1"/>
</dbReference>
<dbReference type="SMART" id="SM00062">
    <property type="entry name" value="PBPb"/>
    <property type="match status" value="1"/>
</dbReference>
<dbReference type="Proteomes" id="UP001293791">
    <property type="component" value="Unassembled WGS sequence"/>
</dbReference>
<gene>
    <name evidence="4" type="ORF">Cyrtocomes_00287</name>
</gene>
<evidence type="ECO:0000313" key="5">
    <source>
        <dbReference type="Proteomes" id="UP001293791"/>
    </source>
</evidence>
<protein>
    <submittedName>
        <fullName evidence="4">Amino acid ABC transporter substrate-binding protein</fullName>
    </submittedName>
</protein>
<dbReference type="CDD" id="cd13530">
    <property type="entry name" value="PBP2_peptides_like"/>
    <property type="match status" value="1"/>
</dbReference>
<comment type="caution">
    <text evidence="4">The sequence shown here is derived from an EMBL/GenBank/DDBJ whole genome shotgun (WGS) entry which is preliminary data.</text>
</comment>
<evidence type="ECO:0000256" key="1">
    <source>
        <dbReference type="ARBA" id="ARBA00022729"/>
    </source>
</evidence>
<dbReference type="Gene3D" id="3.40.190.10">
    <property type="entry name" value="Periplasmic binding protein-like II"/>
    <property type="match status" value="2"/>
</dbReference>
<evidence type="ECO:0000259" key="3">
    <source>
        <dbReference type="SMART" id="SM00079"/>
    </source>
</evidence>
<dbReference type="InterPro" id="IPR001320">
    <property type="entry name" value="Iontro_rcpt_C"/>
</dbReference>
<dbReference type="InterPro" id="IPR001638">
    <property type="entry name" value="Solute-binding_3/MltF_N"/>
</dbReference>
<feature type="domain" description="Solute-binding protein family 3/N-terminal" evidence="2">
    <location>
        <begin position="16"/>
        <end position="236"/>
    </location>
</feature>
<name>A0ABU5L716_9RICK</name>
<keyword evidence="5" id="KW-1185">Reference proteome</keyword>
<evidence type="ECO:0000259" key="2">
    <source>
        <dbReference type="SMART" id="SM00062"/>
    </source>
</evidence>
<dbReference type="PANTHER" id="PTHR35936:SF19">
    <property type="entry name" value="AMINO-ACID-BINDING PROTEIN YXEM-RELATED"/>
    <property type="match status" value="1"/>
</dbReference>
<keyword evidence="1" id="KW-0732">Signal</keyword>